<dbReference type="AlphaFoldDB" id="A0A131YFK3"/>
<sequence length="90" mass="10336">MQRPGGGTAAQAGSRRRNLVASLLSARLGLPPHVGLAYLDLSRIFLRLRFNLRIRFLRHLALMSRTYRTQRCDHARQKRVDKCYKCGKVT</sequence>
<dbReference type="EMBL" id="GEDV01011307">
    <property type="protein sequence ID" value="JAP77250.1"/>
    <property type="molecule type" value="Transcribed_RNA"/>
</dbReference>
<protein>
    <submittedName>
        <fullName evidence="1">Uncharacterized protein</fullName>
    </submittedName>
</protein>
<evidence type="ECO:0000313" key="1">
    <source>
        <dbReference type="EMBL" id="JAP77250.1"/>
    </source>
</evidence>
<proteinExistence type="predicted"/>
<organism evidence="1">
    <name type="scientific">Rhipicephalus appendiculatus</name>
    <name type="common">Brown ear tick</name>
    <dbReference type="NCBI Taxonomy" id="34631"/>
    <lineage>
        <taxon>Eukaryota</taxon>
        <taxon>Metazoa</taxon>
        <taxon>Ecdysozoa</taxon>
        <taxon>Arthropoda</taxon>
        <taxon>Chelicerata</taxon>
        <taxon>Arachnida</taxon>
        <taxon>Acari</taxon>
        <taxon>Parasitiformes</taxon>
        <taxon>Ixodida</taxon>
        <taxon>Ixodoidea</taxon>
        <taxon>Ixodidae</taxon>
        <taxon>Rhipicephalinae</taxon>
        <taxon>Rhipicephalus</taxon>
        <taxon>Rhipicephalus</taxon>
    </lineage>
</organism>
<accession>A0A131YFK3</accession>
<reference evidence="1" key="1">
    <citation type="journal article" date="2016" name="Ticks Tick Borne Dis.">
        <title>De novo assembly and annotation of the salivary gland transcriptome of Rhipicephalus appendiculatus male and female ticks during blood feeding.</title>
        <authorList>
            <person name="de Castro M.H."/>
            <person name="de Klerk D."/>
            <person name="Pienaar R."/>
            <person name="Latif A.A."/>
            <person name="Rees D.J."/>
            <person name="Mans B.J."/>
        </authorList>
    </citation>
    <scope>NUCLEOTIDE SEQUENCE</scope>
    <source>
        <tissue evidence="1">Salivary glands</tissue>
    </source>
</reference>
<name>A0A131YFK3_RHIAP</name>